<dbReference type="Pfam" id="PF00496">
    <property type="entry name" value="SBP_bac_5"/>
    <property type="match status" value="1"/>
</dbReference>
<dbReference type="PANTHER" id="PTHR30290:SF64">
    <property type="entry name" value="ABC TRANSPORTER PERIPLASMIC BINDING PROTEIN"/>
    <property type="match status" value="1"/>
</dbReference>
<dbReference type="GO" id="GO:0042884">
    <property type="term" value="P:microcin transport"/>
    <property type="evidence" value="ECO:0007669"/>
    <property type="project" value="TreeGrafter"/>
</dbReference>
<name>A0A1A9F503_9GAMM</name>
<dbReference type="GO" id="GO:0030288">
    <property type="term" value="C:outer membrane-bounded periplasmic space"/>
    <property type="evidence" value="ECO:0007669"/>
    <property type="project" value="TreeGrafter"/>
</dbReference>
<dbReference type="EMBL" id="CP015839">
    <property type="protein sequence ID" value="ANG65152.1"/>
    <property type="molecule type" value="Genomic_DNA"/>
</dbReference>
<evidence type="ECO:0000256" key="1">
    <source>
        <dbReference type="ARBA" id="ARBA00022729"/>
    </source>
</evidence>
<dbReference type="GO" id="GO:0015833">
    <property type="term" value="P:peptide transport"/>
    <property type="evidence" value="ECO:0007669"/>
    <property type="project" value="TreeGrafter"/>
</dbReference>
<dbReference type="GO" id="GO:0043190">
    <property type="term" value="C:ATP-binding cassette (ABC) transporter complex"/>
    <property type="evidence" value="ECO:0007669"/>
    <property type="project" value="InterPro"/>
</dbReference>
<dbReference type="Gene3D" id="3.40.190.10">
    <property type="entry name" value="Periplasmic binding protein-like II"/>
    <property type="match status" value="1"/>
</dbReference>
<keyword evidence="5" id="KW-1185">Reference proteome</keyword>
<dbReference type="PIRSF" id="PIRSF002741">
    <property type="entry name" value="MppA"/>
    <property type="match status" value="1"/>
</dbReference>
<dbReference type="InterPro" id="IPR039424">
    <property type="entry name" value="SBP_5"/>
</dbReference>
<feature type="domain" description="Solute-binding protein family 5" evidence="3">
    <location>
        <begin position="101"/>
        <end position="501"/>
    </location>
</feature>
<accession>A0A1A9F503</accession>
<evidence type="ECO:0000259" key="3">
    <source>
        <dbReference type="Pfam" id="PF00496"/>
    </source>
</evidence>
<reference evidence="5" key="1">
    <citation type="submission" date="2016-05" db="EMBL/GenBank/DDBJ databases">
        <authorList>
            <person name="Baek K."/>
            <person name="Yang S.-J."/>
        </authorList>
    </citation>
    <scope>NUCLEOTIDE SEQUENCE [LARGE SCALE GENOMIC DNA]</scope>
    <source>
        <strain evidence="5">ST58-10</strain>
    </source>
</reference>
<sequence>MRLLGAVIINVCLFASSSLLADSHPSHGIAMHGDLKYPADFSHYDYVNPQAPKGGTLKQWDMGTFDSFNSFIIKGNVAAGTNLMYDSLMDQAADEPFSQYGLLAESVIMPEDRRWVTFKLREAARFSDGEPVTAEDVIFTFDILRSKGSPFYGAYYAGIDRIEAPNPQTVTFHFKGENNRELPLIVGQASILPKHYWQDHAFDSPSLDIPVGSGPYRIDSFEAGRSISYSLRDDYWGADLPVRRGHNNFRQMRFDYYRDATVALEAFKAGEYDFRLETSSKEWATAYTGPAFDDGRILKQELSNGNPTGMQAFIFNTRRDKFADPRVREALGYAFDFEWTNRNIFYNAYTRTHSFFSNSEMAATELPGPEELALLEPLRDQVPPEVFSKVYRAPSTDGSGNIRGELRQGMRLLQSAGWEFKDNKLVNSKTGEPFRFEILLVQKEFERVIAPMIRNLERMGVEVDIRIIDVSQYINRLRSFDFDMVVGSFPQSSSPGNEQRDFWHSELADMPGTRNLVGIKNPAVDSLVDTLIAAPDRASLVTAARALDRVLQWNHYVIPQFHIATYRIAYWDRFGMPKVRPAYSLGTDTWWALPTDTAASAH</sequence>
<dbReference type="InterPro" id="IPR000914">
    <property type="entry name" value="SBP_5_dom"/>
</dbReference>
<dbReference type="GO" id="GO:1904680">
    <property type="term" value="F:peptide transmembrane transporter activity"/>
    <property type="evidence" value="ECO:0007669"/>
    <property type="project" value="TreeGrafter"/>
</dbReference>
<feature type="signal peptide" evidence="2">
    <location>
        <begin position="1"/>
        <end position="21"/>
    </location>
</feature>
<proteinExistence type="predicted"/>
<protein>
    <recommendedName>
        <fullName evidence="3">Solute-binding protein family 5 domain-containing protein</fullName>
    </recommendedName>
</protein>
<evidence type="ECO:0000313" key="5">
    <source>
        <dbReference type="Proteomes" id="UP000078070"/>
    </source>
</evidence>
<evidence type="ECO:0000313" key="4">
    <source>
        <dbReference type="EMBL" id="ANG65152.1"/>
    </source>
</evidence>
<evidence type="ECO:0000256" key="2">
    <source>
        <dbReference type="SAM" id="SignalP"/>
    </source>
</evidence>
<dbReference type="OrthoDB" id="9803988at2"/>
<dbReference type="STRING" id="1821621.A8C75_07920"/>
<reference evidence="4 5" key="2">
    <citation type="journal article" date="2018" name="Int. J. Syst. Evol. Microbiol.">
        <title>Marinobacterium aestuarii sp. nov., a benzene-degrading marine bacterium isolated from estuary sediment.</title>
        <authorList>
            <person name="Bae S.S."/>
            <person name="Jung J."/>
            <person name="Chung D."/>
            <person name="Baek K."/>
        </authorList>
    </citation>
    <scope>NUCLEOTIDE SEQUENCE [LARGE SCALE GENOMIC DNA]</scope>
    <source>
        <strain evidence="4 5">ST58-10</strain>
    </source>
</reference>
<dbReference type="AlphaFoldDB" id="A0A1A9F503"/>
<organism evidence="4 5">
    <name type="scientific">Marinobacterium aestuarii</name>
    <dbReference type="NCBI Taxonomy" id="1821621"/>
    <lineage>
        <taxon>Bacteria</taxon>
        <taxon>Pseudomonadati</taxon>
        <taxon>Pseudomonadota</taxon>
        <taxon>Gammaproteobacteria</taxon>
        <taxon>Oceanospirillales</taxon>
        <taxon>Oceanospirillaceae</taxon>
        <taxon>Marinobacterium</taxon>
    </lineage>
</organism>
<dbReference type="KEGG" id="mars:A8C75_07920"/>
<dbReference type="FunFam" id="3.10.105.10:FF:000005">
    <property type="entry name" value="ABC transporter substrate-binding protein"/>
    <property type="match status" value="1"/>
</dbReference>
<feature type="chain" id="PRO_5008386737" description="Solute-binding protein family 5 domain-containing protein" evidence="2">
    <location>
        <begin position="22"/>
        <end position="602"/>
    </location>
</feature>
<dbReference type="Proteomes" id="UP000078070">
    <property type="component" value="Chromosome"/>
</dbReference>
<dbReference type="Gene3D" id="3.10.105.10">
    <property type="entry name" value="Dipeptide-binding Protein, Domain 3"/>
    <property type="match status" value="1"/>
</dbReference>
<keyword evidence="1 2" id="KW-0732">Signal</keyword>
<dbReference type="CDD" id="cd08497">
    <property type="entry name" value="MbnE-like"/>
    <property type="match status" value="1"/>
</dbReference>
<gene>
    <name evidence="4" type="ORF">A8C75_07920</name>
</gene>
<dbReference type="SUPFAM" id="SSF53850">
    <property type="entry name" value="Periplasmic binding protein-like II"/>
    <property type="match status" value="1"/>
</dbReference>
<dbReference type="InterPro" id="IPR030678">
    <property type="entry name" value="Peptide/Ni-bd"/>
</dbReference>
<dbReference type="PANTHER" id="PTHR30290">
    <property type="entry name" value="PERIPLASMIC BINDING COMPONENT OF ABC TRANSPORTER"/>
    <property type="match status" value="1"/>
</dbReference>